<evidence type="ECO:0000313" key="2">
    <source>
        <dbReference type="EMBL" id="KAK7017943.1"/>
    </source>
</evidence>
<dbReference type="Proteomes" id="UP001383192">
    <property type="component" value="Unassembled WGS sequence"/>
</dbReference>
<dbReference type="AlphaFoldDB" id="A0AAW0AZA1"/>
<sequence>MENKPPPQTKHGDPQGTVDGQKGQKLNNDTMEIILGMAARVAKRERKGITVLMTLRSNFERRVKQVVYEEMILQTPETLEKAVFAMQSDPGTAAFVKVLCIRKACTPSEILHPRHLDPRYRDIPVHVATILAATAPRVKMLILETLPHPQILYAFRSTVFPNLSTLETFRHLILDPETTLKHQSDMRQHLHRNSGDYENARTPKLTEETLSPEPWPELHRLRIHLDDGDTLFGPDRCNFSHIQSVKQVAIFIGGSTWIFDVMRLCNLVPPPNSDHIAVIHRRQSRHVSPYRPFRWHPNAAIAVLGTPDTTRVVGDGDDDLRQLVTVVPWDGRCGDSFWSHVGTFIDDRERPNTVFNGQNSRIASYPYPDINDFTPLEDME</sequence>
<evidence type="ECO:0000313" key="3">
    <source>
        <dbReference type="Proteomes" id="UP001383192"/>
    </source>
</evidence>
<organism evidence="2 3">
    <name type="scientific">Paramarasmius palmivorus</name>
    <dbReference type="NCBI Taxonomy" id="297713"/>
    <lineage>
        <taxon>Eukaryota</taxon>
        <taxon>Fungi</taxon>
        <taxon>Dikarya</taxon>
        <taxon>Basidiomycota</taxon>
        <taxon>Agaricomycotina</taxon>
        <taxon>Agaricomycetes</taxon>
        <taxon>Agaricomycetidae</taxon>
        <taxon>Agaricales</taxon>
        <taxon>Marasmiineae</taxon>
        <taxon>Marasmiaceae</taxon>
        <taxon>Paramarasmius</taxon>
    </lineage>
</organism>
<feature type="region of interest" description="Disordered" evidence="1">
    <location>
        <begin position="1"/>
        <end position="25"/>
    </location>
</feature>
<reference evidence="2 3" key="1">
    <citation type="submission" date="2024-01" db="EMBL/GenBank/DDBJ databases">
        <title>A draft genome for a cacao thread blight-causing isolate of Paramarasmius palmivorus.</title>
        <authorList>
            <person name="Baruah I.K."/>
            <person name="Bukari Y."/>
            <person name="Amoako-Attah I."/>
            <person name="Meinhardt L.W."/>
            <person name="Bailey B.A."/>
            <person name="Cohen S.P."/>
        </authorList>
    </citation>
    <scope>NUCLEOTIDE SEQUENCE [LARGE SCALE GENOMIC DNA]</scope>
    <source>
        <strain evidence="2 3">GH-12</strain>
    </source>
</reference>
<proteinExistence type="predicted"/>
<dbReference type="EMBL" id="JAYKXP010000241">
    <property type="protein sequence ID" value="KAK7017943.1"/>
    <property type="molecule type" value="Genomic_DNA"/>
</dbReference>
<accession>A0AAW0AZA1</accession>
<keyword evidence="3" id="KW-1185">Reference proteome</keyword>
<name>A0AAW0AZA1_9AGAR</name>
<gene>
    <name evidence="2" type="ORF">VNI00_018504</name>
</gene>
<evidence type="ECO:0000256" key="1">
    <source>
        <dbReference type="SAM" id="MobiDB-lite"/>
    </source>
</evidence>
<comment type="caution">
    <text evidence="2">The sequence shown here is derived from an EMBL/GenBank/DDBJ whole genome shotgun (WGS) entry which is preliminary data.</text>
</comment>
<protein>
    <submittedName>
        <fullName evidence="2">Uncharacterized protein</fullName>
    </submittedName>
</protein>